<dbReference type="CDD" id="cd00038">
    <property type="entry name" value="CAP_ED"/>
    <property type="match status" value="1"/>
</dbReference>
<keyword evidence="3" id="KW-1185">Reference proteome</keyword>
<evidence type="ECO:0000313" key="2">
    <source>
        <dbReference type="EMBL" id="GLS22276.1"/>
    </source>
</evidence>
<protein>
    <recommendedName>
        <fullName evidence="1">Cyclic nucleotide-binding domain-containing protein</fullName>
    </recommendedName>
</protein>
<proteinExistence type="predicted"/>
<name>A0ABQ6CPK8_9HYPH</name>
<dbReference type="Pfam" id="PF00027">
    <property type="entry name" value="cNMP_binding"/>
    <property type="match status" value="1"/>
</dbReference>
<evidence type="ECO:0000259" key="1">
    <source>
        <dbReference type="PROSITE" id="PS50042"/>
    </source>
</evidence>
<dbReference type="EMBL" id="BSPC01000059">
    <property type="protein sequence ID" value="GLS22276.1"/>
    <property type="molecule type" value="Genomic_DNA"/>
</dbReference>
<dbReference type="PANTHER" id="PTHR23011:SF28">
    <property type="entry name" value="CYCLIC NUCLEOTIDE-BINDING DOMAIN CONTAINING PROTEIN"/>
    <property type="match status" value="1"/>
</dbReference>
<dbReference type="SUPFAM" id="SSF51206">
    <property type="entry name" value="cAMP-binding domain-like"/>
    <property type="match status" value="1"/>
</dbReference>
<dbReference type="Gene3D" id="2.60.120.10">
    <property type="entry name" value="Jelly Rolls"/>
    <property type="match status" value="1"/>
</dbReference>
<dbReference type="Proteomes" id="UP001156882">
    <property type="component" value="Unassembled WGS sequence"/>
</dbReference>
<feature type="domain" description="Cyclic nucleotide-binding" evidence="1">
    <location>
        <begin position="40"/>
        <end position="117"/>
    </location>
</feature>
<dbReference type="PANTHER" id="PTHR23011">
    <property type="entry name" value="CYCLIC NUCLEOTIDE-BINDING DOMAIN CONTAINING PROTEIN"/>
    <property type="match status" value="1"/>
</dbReference>
<dbReference type="InterPro" id="IPR000595">
    <property type="entry name" value="cNMP-bd_dom"/>
</dbReference>
<accession>A0ABQ6CPK8</accession>
<organism evidence="2 3">
    <name type="scientific">Labrys miyagiensis</name>
    <dbReference type="NCBI Taxonomy" id="346912"/>
    <lineage>
        <taxon>Bacteria</taxon>
        <taxon>Pseudomonadati</taxon>
        <taxon>Pseudomonadota</taxon>
        <taxon>Alphaproteobacteria</taxon>
        <taxon>Hyphomicrobiales</taxon>
        <taxon>Xanthobacteraceae</taxon>
        <taxon>Labrys</taxon>
    </lineage>
</organism>
<sequence>MTIFWIGEATMNDLSSMTRPVASPIDFRQLARGLGTVINYGAGDVVFREGDNPNYAYIILKGAVEVSSHDKVIERITEGRAFGIVSMIDGKQRSATAKAMEASEIALLDARQFRFMVETTPNFVWYVLAEIVDRLRATNSAL</sequence>
<dbReference type="InterPro" id="IPR014710">
    <property type="entry name" value="RmlC-like_jellyroll"/>
</dbReference>
<dbReference type="InterPro" id="IPR018490">
    <property type="entry name" value="cNMP-bd_dom_sf"/>
</dbReference>
<comment type="caution">
    <text evidence="2">The sequence shown here is derived from an EMBL/GenBank/DDBJ whole genome shotgun (WGS) entry which is preliminary data.</text>
</comment>
<evidence type="ECO:0000313" key="3">
    <source>
        <dbReference type="Proteomes" id="UP001156882"/>
    </source>
</evidence>
<reference evidence="3" key="1">
    <citation type="journal article" date="2019" name="Int. J. Syst. Evol. Microbiol.">
        <title>The Global Catalogue of Microorganisms (GCM) 10K type strain sequencing project: providing services to taxonomists for standard genome sequencing and annotation.</title>
        <authorList>
            <consortium name="The Broad Institute Genomics Platform"/>
            <consortium name="The Broad Institute Genome Sequencing Center for Infectious Disease"/>
            <person name="Wu L."/>
            <person name="Ma J."/>
        </authorList>
    </citation>
    <scope>NUCLEOTIDE SEQUENCE [LARGE SCALE GENOMIC DNA]</scope>
    <source>
        <strain evidence="3">NBRC 101365</strain>
    </source>
</reference>
<dbReference type="SMART" id="SM00100">
    <property type="entry name" value="cNMP"/>
    <property type="match status" value="1"/>
</dbReference>
<gene>
    <name evidence="2" type="ORF">GCM10007874_52940</name>
</gene>
<dbReference type="PROSITE" id="PS50042">
    <property type="entry name" value="CNMP_BINDING_3"/>
    <property type="match status" value="1"/>
</dbReference>